<dbReference type="CDD" id="cd06260">
    <property type="entry name" value="DUF820-like"/>
    <property type="match status" value="1"/>
</dbReference>
<name>D6TJN3_KTERA</name>
<dbReference type="InterPro" id="IPR012296">
    <property type="entry name" value="Nuclease_put_TT1808"/>
</dbReference>
<dbReference type="EMBL" id="ADVG01000001">
    <property type="protein sequence ID" value="EFH89640.1"/>
    <property type="molecule type" value="Genomic_DNA"/>
</dbReference>
<organism evidence="2 3">
    <name type="scientific">Ktedonobacter racemifer DSM 44963</name>
    <dbReference type="NCBI Taxonomy" id="485913"/>
    <lineage>
        <taxon>Bacteria</taxon>
        <taxon>Bacillati</taxon>
        <taxon>Chloroflexota</taxon>
        <taxon>Ktedonobacteria</taxon>
        <taxon>Ktedonobacterales</taxon>
        <taxon>Ktedonobacteraceae</taxon>
        <taxon>Ktedonobacter</taxon>
    </lineage>
</organism>
<gene>
    <name evidence="2" type="ORF">Krac_11205</name>
</gene>
<dbReference type="SUPFAM" id="SSF52980">
    <property type="entry name" value="Restriction endonuclease-like"/>
    <property type="match status" value="1"/>
</dbReference>
<reference evidence="2 3" key="1">
    <citation type="journal article" date="2011" name="Stand. Genomic Sci.">
        <title>Non-contiguous finished genome sequence and contextual data of the filamentous soil bacterium Ktedonobacter racemifer type strain (SOSP1-21).</title>
        <authorList>
            <person name="Chang Y.J."/>
            <person name="Land M."/>
            <person name="Hauser L."/>
            <person name="Chertkov O."/>
            <person name="Del Rio T.G."/>
            <person name="Nolan M."/>
            <person name="Copeland A."/>
            <person name="Tice H."/>
            <person name="Cheng J.F."/>
            <person name="Lucas S."/>
            <person name="Han C."/>
            <person name="Goodwin L."/>
            <person name="Pitluck S."/>
            <person name="Ivanova N."/>
            <person name="Ovchinikova G."/>
            <person name="Pati A."/>
            <person name="Chen A."/>
            <person name="Palaniappan K."/>
            <person name="Mavromatis K."/>
            <person name="Liolios K."/>
            <person name="Brettin T."/>
            <person name="Fiebig A."/>
            <person name="Rohde M."/>
            <person name="Abt B."/>
            <person name="Goker M."/>
            <person name="Detter J.C."/>
            <person name="Woyke T."/>
            <person name="Bristow J."/>
            <person name="Eisen J.A."/>
            <person name="Markowitz V."/>
            <person name="Hugenholtz P."/>
            <person name="Kyrpides N.C."/>
            <person name="Klenk H.P."/>
            <person name="Lapidus A."/>
        </authorList>
    </citation>
    <scope>NUCLEOTIDE SEQUENCE [LARGE SCALE GENOMIC DNA]</scope>
    <source>
        <strain evidence="3">DSM 44963</strain>
    </source>
</reference>
<sequence>MSSVIYPDSLRLARHTTLLIKNLKMSLLIDEYGILILTRSIIIWFVLHERQETMTTFESSSVLTPADWISGPRQGQWTYAEYATLPDDGQRYEIMDGVLLMAPSPTPSHQTVVKWLTFYLTQCVDLAGLGTVFTAPLDIELAPNRVVQPDVFVLRSENLGMVTPNRVVGAPDLVIEVTSPGTAAYDRLKKLDAYAQAGISEYWIISPEMHTIEVLALYTDRYHSHGIFMDHDTLPSQLLPTLSVTVGQFFV</sequence>
<dbReference type="Proteomes" id="UP000004508">
    <property type="component" value="Unassembled WGS sequence"/>
</dbReference>
<proteinExistence type="predicted"/>
<evidence type="ECO:0000259" key="1">
    <source>
        <dbReference type="Pfam" id="PF05685"/>
    </source>
</evidence>
<dbReference type="AlphaFoldDB" id="D6TJN3"/>
<dbReference type="eggNOG" id="COG4636">
    <property type="taxonomic scope" value="Bacteria"/>
</dbReference>
<evidence type="ECO:0000313" key="3">
    <source>
        <dbReference type="Proteomes" id="UP000004508"/>
    </source>
</evidence>
<dbReference type="InParanoid" id="D6TJN3"/>
<protein>
    <recommendedName>
        <fullName evidence="1">Putative restriction endonuclease domain-containing protein</fullName>
    </recommendedName>
</protein>
<comment type="caution">
    <text evidence="2">The sequence shown here is derived from an EMBL/GenBank/DDBJ whole genome shotgun (WGS) entry which is preliminary data.</text>
</comment>
<dbReference type="Gene3D" id="3.90.1570.10">
    <property type="entry name" value="tt1808, chain A"/>
    <property type="match status" value="1"/>
</dbReference>
<feature type="domain" description="Putative restriction endonuclease" evidence="1">
    <location>
        <begin position="80"/>
        <end position="246"/>
    </location>
</feature>
<dbReference type="Pfam" id="PF05685">
    <property type="entry name" value="Uma2"/>
    <property type="match status" value="1"/>
</dbReference>
<dbReference type="InterPro" id="IPR008538">
    <property type="entry name" value="Uma2"/>
</dbReference>
<accession>D6TJN3</accession>
<dbReference type="PANTHER" id="PTHR34107:SF4">
    <property type="entry name" value="SLL1222 PROTEIN"/>
    <property type="match status" value="1"/>
</dbReference>
<dbReference type="STRING" id="485913.Krac_11205"/>
<dbReference type="PANTHER" id="PTHR34107">
    <property type="entry name" value="SLL0198 PROTEIN-RELATED"/>
    <property type="match status" value="1"/>
</dbReference>
<dbReference type="InterPro" id="IPR011335">
    <property type="entry name" value="Restrct_endonuc-II-like"/>
</dbReference>
<evidence type="ECO:0000313" key="2">
    <source>
        <dbReference type="EMBL" id="EFH89640.1"/>
    </source>
</evidence>
<keyword evidence="3" id="KW-1185">Reference proteome</keyword>